<protein>
    <submittedName>
        <fullName evidence="1">Uncharacterized protein</fullName>
    </submittedName>
</protein>
<dbReference type="EMBL" id="CM042057">
    <property type="protein sequence ID" value="KAI3693163.1"/>
    <property type="molecule type" value="Genomic_DNA"/>
</dbReference>
<comment type="caution">
    <text evidence="1">The sequence shown here is derived from an EMBL/GenBank/DDBJ whole genome shotgun (WGS) entry which is preliminary data.</text>
</comment>
<gene>
    <name evidence="1" type="ORF">L6452_32994</name>
</gene>
<evidence type="ECO:0000313" key="1">
    <source>
        <dbReference type="EMBL" id="KAI3693163.1"/>
    </source>
</evidence>
<sequence length="303" mass="35074">MFKERLGDTMEVYIDDMLVKSIQVVDHVEHLRQSFDILRKYHMKLNLTKCSFGVNAGKFLGYMVTRRGIEANHDQIKAIIEIKSPRNFKEVQRLTGRLAKWSIYLHIYDIDFKPRTAITKSQIMTDFVADFIPELEKEAQDETYSVETLDDKPWTLHVDGLSNARGTGLAVVFKSQQGARWVAREERLPPSYEPNEWRVLERDSKMTAYLKIAKAKSENFKPFSIEQILRDHNTQANTLANLGSSLSKPLFDIIPMIHLSTLSVDHDDIVQIDNEEEGWSNDIMNYLVHDQLPEDKASRYVVI</sequence>
<name>A0ACB8Z6C6_ARCLA</name>
<accession>A0ACB8Z6C6</accession>
<organism evidence="1 2">
    <name type="scientific">Arctium lappa</name>
    <name type="common">Greater burdock</name>
    <name type="synonym">Lappa major</name>
    <dbReference type="NCBI Taxonomy" id="4217"/>
    <lineage>
        <taxon>Eukaryota</taxon>
        <taxon>Viridiplantae</taxon>
        <taxon>Streptophyta</taxon>
        <taxon>Embryophyta</taxon>
        <taxon>Tracheophyta</taxon>
        <taxon>Spermatophyta</taxon>
        <taxon>Magnoliopsida</taxon>
        <taxon>eudicotyledons</taxon>
        <taxon>Gunneridae</taxon>
        <taxon>Pentapetalae</taxon>
        <taxon>asterids</taxon>
        <taxon>campanulids</taxon>
        <taxon>Asterales</taxon>
        <taxon>Asteraceae</taxon>
        <taxon>Carduoideae</taxon>
        <taxon>Cardueae</taxon>
        <taxon>Arctiinae</taxon>
        <taxon>Arctium</taxon>
    </lineage>
</organism>
<keyword evidence="2" id="KW-1185">Reference proteome</keyword>
<dbReference type="Proteomes" id="UP001055879">
    <property type="component" value="Linkage Group LG11"/>
</dbReference>
<proteinExistence type="predicted"/>
<reference evidence="2" key="1">
    <citation type="journal article" date="2022" name="Mol. Ecol. Resour.">
        <title>The genomes of chicory, endive, great burdock and yacon provide insights into Asteraceae palaeo-polyploidization history and plant inulin production.</title>
        <authorList>
            <person name="Fan W."/>
            <person name="Wang S."/>
            <person name="Wang H."/>
            <person name="Wang A."/>
            <person name="Jiang F."/>
            <person name="Liu H."/>
            <person name="Zhao H."/>
            <person name="Xu D."/>
            <person name="Zhang Y."/>
        </authorList>
    </citation>
    <scope>NUCLEOTIDE SEQUENCE [LARGE SCALE GENOMIC DNA]</scope>
    <source>
        <strain evidence="2">cv. Niubang</strain>
    </source>
</reference>
<evidence type="ECO:0000313" key="2">
    <source>
        <dbReference type="Proteomes" id="UP001055879"/>
    </source>
</evidence>
<reference evidence="1 2" key="2">
    <citation type="journal article" date="2022" name="Mol. Ecol. Resour.">
        <title>The genomes of chicory, endive, great burdock and yacon provide insights into Asteraceae paleo-polyploidization history and plant inulin production.</title>
        <authorList>
            <person name="Fan W."/>
            <person name="Wang S."/>
            <person name="Wang H."/>
            <person name="Wang A."/>
            <person name="Jiang F."/>
            <person name="Liu H."/>
            <person name="Zhao H."/>
            <person name="Xu D."/>
            <person name="Zhang Y."/>
        </authorList>
    </citation>
    <scope>NUCLEOTIDE SEQUENCE [LARGE SCALE GENOMIC DNA]</scope>
    <source>
        <strain evidence="2">cv. Niubang</strain>
    </source>
</reference>